<dbReference type="EMBL" id="LAZR01026500">
    <property type="protein sequence ID" value="KKL68528.1"/>
    <property type="molecule type" value="Genomic_DNA"/>
</dbReference>
<dbReference type="SMART" id="SM00267">
    <property type="entry name" value="GGDEF"/>
    <property type="match status" value="1"/>
</dbReference>
<dbReference type="PANTHER" id="PTHR45138">
    <property type="entry name" value="REGULATORY COMPONENTS OF SENSORY TRANSDUCTION SYSTEM"/>
    <property type="match status" value="1"/>
</dbReference>
<evidence type="ECO:0000259" key="1">
    <source>
        <dbReference type="PROSITE" id="PS50887"/>
    </source>
</evidence>
<gene>
    <name evidence="2" type="ORF">LCGC14_2124040</name>
</gene>
<dbReference type="PROSITE" id="PS50887">
    <property type="entry name" value="GGDEF"/>
    <property type="match status" value="1"/>
</dbReference>
<dbReference type="InterPro" id="IPR043128">
    <property type="entry name" value="Rev_trsase/Diguanyl_cyclase"/>
</dbReference>
<proteinExistence type="predicted"/>
<feature type="domain" description="GGDEF" evidence="1">
    <location>
        <begin position="1"/>
        <end position="114"/>
    </location>
</feature>
<dbReference type="GO" id="GO:0005886">
    <property type="term" value="C:plasma membrane"/>
    <property type="evidence" value="ECO:0007669"/>
    <property type="project" value="TreeGrafter"/>
</dbReference>
<dbReference type="PANTHER" id="PTHR45138:SF9">
    <property type="entry name" value="DIGUANYLATE CYCLASE DGCM-RELATED"/>
    <property type="match status" value="1"/>
</dbReference>
<dbReference type="NCBIfam" id="TIGR00254">
    <property type="entry name" value="GGDEF"/>
    <property type="match status" value="1"/>
</dbReference>
<sequence length="125" mass="13251">FGHSAGDRMLYRVAAALSQQCRESDLPVRYGGEEFALLVPNESVEGGANLAERCRRAVEDIRLNTLQDAIGITASFGVAGSTGLSKESELIEAADRALYRAKEAGRNLVAIAAGAGKAVLHHQRA</sequence>
<comment type="caution">
    <text evidence="2">The sequence shown here is derived from an EMBL/GenBank/DDBJ whole genome shotgun (WGS) entry which is preliminary data.</text>
</comment>
<dbReference type="Pfam" id="PF00990">
    <property type="entry name" value="GGDEF"/>
    <property type="match status" value="1"/>
</dbReference>
<evidence type="ECO:0000313" key="2">
    <source>
        <dbReference type="EMBL" id="KKL68528.1"/>
    </source>
</evidence>
<dbReference type="InterPro" id="IPR029787">
    <property type="entry name" value="Nucleotide_cyclase"/>
</dbReference>
<dbReference type="SUPFAM" id="SSF55073">
    <property type="entry name" value="Nucleotide cyclase"/>
    <property type="match status" value="1"/>
</dbReference>
<dbReference type="InterPro" id="IPR050469">
    <property type="entry name" value="Diguanylate_Cyclase"/>
</dbReference>
<protein>
    <recommendedName>
        <fullName evidence="1">GGDEF domain-containing protein</fullName>
    </recommendedName>
</protein>
<dbReference type="GO" id="GO:1902201">
    <property type="term" value="P:negative regulation of bacterial-type flagellum-dependent cell motility"/>
    <property type="evidence" value="ECO:0007669"/>
    <property type="project" value="TreeGrafter"/>
</dbReference>
<dbReference type="Gene3D" id="3.30.70.270">
    <property type="match status" value="1"/>
</dbReference>
<dbReference type="GO" id="GO:0043709">
    <property type="term" value="P:cell adhesion involved in single-species biofilm formation"/>
    <property type="evidence" value="ECO:0007669"/>
    <property type="project" value="TreeGrafter"/>
</dbReference>
<dbReference type="AlphaFoldDB" id="A0A0F9E3C1"/>
<dbReference type="CDD" id="cd01949">
    <property type="entry name" value="GGDEF"/>
    <property type="match status" value="1"/>
</dbReference>
<reference evidence="2" key="1">
    <citation type="journal article" date="2015" name="Nature">
        <title>Complex archaea that bridge the gap between prokaryotes and eukaryotes.</title>
        <authorList>
            <person name="Spang A."/>
            <person name="Saw J.H."/>
            <person name="Jorgensen S.L."/>
            <person name="Zaremba-Niedzwiedzka K."/>
            <person name="Martijn J."/>
            <person name="Lind A.E."/>
            <person name="van Eijk R."/>
            <person name="Schleper C."/>
            <person name="Guy L."/>
            <person name="Ettema T.J."/>
        </authorList>
    </citation>
    <scope>NUCLEOTIDE SEQUENCE</scope>
</reference>
<name>A0A0F9E3C1_9ZZZZ</name>
<dbReference type="GO" id="GO:0052621">
    <property type="term" value="F:diguanylate cyclase activity"/>
    <property type="evidence" value="ECO:0007669"/>
    <property type="project" value="TreeGrafter"/>
</dbReference>
<organism evidence="2">
    <name type="scientific">marine sediment metagenome</name>
    <dbReference type="NCBI Taxonomy" id="412755"/>
    <lineage>
        <taxon>unclassified sequences</taxon>
        <taxon>metagenomes</taxon>
        <taxon>ecological metagenomes</taxon>
    </lineage>
</organism>
<feature type="non-terminal residue" evidence="2">
    <location>
        <position position="1"/>
    </location>
</feature>
<accession>A0A0F9E3C1</accession>
<dbReference type="InterPro" id="IPR000160">
    <property type="entry name" value="GGDEF_dom"/>
</dbReference>